<proteinExistence type="predicted"/>
<dbReference type="Proteomes" id="UP000243524">
    <property type="component" value="Unassembled WGS sequence"/>
</dbReference>
<feature type="transmembrane region" description="Helical" evidence="1">
    <location>
        <begin position="6"/>
        <end position="21"/>
    </location>
</feature>
<sequence length="61" mass="6803">MDNVGIILLLIGLAIVGYVITRRDLDEDGKMTKKAYKKMGILYVIVFISVVVIVSIMQSMN</sequence>
<organism evidence="2 3">
    <name type="scientific">Halalkalibacillus sediminis</name>
    <dbReference type="NCBI Taxonomy" id="2018042"/>
    <lineage>
        <taxon>Bacteria</taxon>
        <taxon>Bacillati</taxon>
        <taxon>Bacillota</taxon>
        <taxon>Bacilli</taxon>
        <taxon>Bacillales</taxon>
        <taxon>Bacillaceae</taxon>
        <taxon>Halalkalibacillus</taxon>
    </lineage>
</organism>
<accession>A0A2I0QS50</accession>
<keyword evidence="1" id="KW-1133">Transmembrane helix</keyword>
<dbReference type="RefSeq" id="WP_101331964.1">
    <property type="nucleotide sequence ID" value="NZ_PJNH01000003.1"/>
</dbReference>
<evidence type="ECO:0000313" key="2">
    <source>
        <dbReference type="EMBL" id="PKR77161.1"/>
    </source>
</evidence>
<protein>
    <submittedName>
        <fullName evidence="2">Uncharacterized protein</fullName>
    </submittedName>
</protein>
<name>A0A2I0QS50_9BACI</name>
<dbReference type="EMBL" id="PJNH01000003">
    <property type="protein sequence ID" value="PKR77161.1"/>
    <property type="molecule type" value="Genomic_DNA"/>
</dbReference>
<reference evidence="2 3" key="1">
    <citation type="submission" date="2017-06" db="EMBL/GenBank/DDBJ databases">
        <title>the draft geome sequence of Illustriluteabacillus marina B3227.</title>
        <authorList>
            <person name="He R.-H."/>
            <person name="Du Z.-J."/>
        </authorList>
    </citation>
    <scope>NUCLEOTIDE SEQUENCE [LARGE SCALE GENOMIC DNA]</scope>
    <source>
        <strain evidence="2 3">B3227</strain>
    </source>
</reference>
<evidence type="ECO:0000313" key="3">
    <source>
        <dbReference type="Proteomes" id="UP000243524"/>
    </source>
</evidence>
<keyword evidence="1" id="KW-0472">Membrane</keyword>
<dbReference type="AlphaFoldDB" id="A0A2I0QS50"/>
<feature type="transmembrane region" description="Helical" evidence="1">
    <location>
        <begin position="41"/>
        <end position="60"/>
    </location>
</feature>
<gene>
    <name evidence="2" type="ORF">CEY16_10480</name>
</gene>
<keyword evidence="1" id="KW-0812">Transmembrane</keyword>
<keyword evidence="3" id="KW-1185">Reference proteome</keyword>
<evidence type="ECO:0000256" key="1">
    <source>
        <dbReference type="SAM" id="Phobius"/>
    </source>
</evidence>
<comment type="caution">
    <text evidence="2">The sequence shown here is derived from an EMBL/GenBank/DDBJ whole genome shotgun (WGS) entry which is preliminary data.</text>
</comment>